<feature type="region of interest" description="Disordered" evidence="1">
    <location>
        <begin position="1168"/>
        <end position="1299"/>
    </location>
</feature>
<dbReference type="CDD" id="cd00009">
    <property type="entry name" value="AAA"/>
    <property type="match status" value="1"/>
</dbReference>
<feature type="compositionally biased region" description="Polar residues" evidence="1">
    <location>
        <begin position="1168"/>
        <end position="1181"/>
    </location>
</feature>
<feature type="compositionally biased region" description="Polar residues" evidence="1">
    <location>
        <begin position="577"/>
        <end position="590"/>
    </location>
</feature>
<dbReference type="PANTHER" id="PTHR23389">
    <property type="entry name" value="CHROMOSOME TRANSMISSION FIDELITY FACTOR 18"/>
    <property type="match status" value="1"/>
</dbReference>
<feature type="compositionally biased region" description="Basic and acidic residues" evidence="1">
    <location>
        <begin position="1081"/>
        <end position="1095"/>
    </location>
</feature>
<feature type="region of interest" description="Disordered" evidence="1">
    <location>
        <begin position="1539"/>
        <end position="1607"/>
    </location>
</feature>
<gene>
    <name evidence="3" type="primary">atad5a</name>
</gene>
<feature type="region of interest" description="Disordered" evidence="1">
    <location>
        <begin position="704"/>
        <end position="726"/>
    </location>
</feature>
<feature type="compositionally biased region" description="Basic residues" evidence="1">
    <location>
        <begin position="486"/>
        <end position="496"/>
    </location>
</feature>
<feature type="compositionally biased region" description="Basic and acidic residues" evidence="1">
    <location>
        <begin position="1252"/>
        <end position="1261"/>
    </location>
</feature>
<dbReference type="GO" id="GO:0005524">
    <property type="term" value="F:ATP binding"/>
    <property type="evidence" value="ECO:0007669"/>
    <property type="project" value="InterPro"/>
</dbReference>
<dbReference type="EMBL" id="OR295595">
    <property type="protein sequence ID" value="WKN12649.1"/>
    <property type="molecule type" value="mRNA"/>
</dbReference>
<dbReference type="GO" id="GO:0016887">
    <property type="term" value="F:ATP hydrolysis activity"/>
    <property type="evidence" value="ECO:0007669"/>
    <property type="project" value="InterPro"/>
</dbReference>
<feature type="region of interest" description="Disordered" evidence="1">
    <location>
        <begin position="173"/>
        <end position="251"/>
    </location>
</feature>
<name>A0AA49JE94_CHAAE</name>
<dbReference type="InterPro" id="IPR003593">
    <property type="entry name" value="AAA+_ATPase"/>
</dbReference>
<feature type="compositionally biased region" description="Polar residues" evidence="1">
    <location>
        <begin position="436"/>
        <end position="450"/>
    </location>
</feature>
<feature type="region of interest" description="Disordered" evidence="1">
    <location>
        <begin position="952"/>
        <end position="1025"/>
    </location>
</feature>
<feature type="compositionally biased region" description="Basic and acidic residues" evidence="1">
    <location>
        <begin position="86"/>
        <end position="95"/>
    </location>
</feature>
<feature type="compositionally biased region" description="Low complexity" evidence="1">
    <location>
        <begin position="1182"/>
        <end position="1205"/>
    </location>
</feature>
<feature type="compositionally biased region" description="Low complexity" evidence="1">
    <location>
        <begin position="532"/>
        <end position="541"/>
    </location>
</feature>
<feature type="region of interest" description="Disordered" evidence="1">
    <location>
        <begin position="284"/>
        <end position="333"/>
    </location>
</feature>
<dbReference type="SUPFAM" id="SSF52540">
    <property type="entry name" value="P-loop containing nucleoside triphosphate hydrolases"/>
    <property type="match status" value="1"/>
</dbReference>
<feature type="compositionally biased region" description="Basic and acidic residues" evidence="1">
    <location>
        <begin position="176"/>
        <end position="196"/>
    </location>
</feature>
<evidence type="ECO:0000256" key="1">
    <source>
        <dbReference type="SAM" id="MobiDB-lite"/>
    </source>
</evidence>
<dbReference type="GO" id="GO:0061860">
    <property type="term" value="F:DNA clamp unloader activity"/>
    <property type="evidence" value="ECO:0007669"/>
    <property type="project" value="TreeGrafter"/>
</dbReference>
<dbReference type="InterPro" id="IPR027417">
    <property type="entry name" value="P-loop_NTPase"/>
</dbReference>
<proteinExistence type="evidence at transcript level"/>
<dbReference type="Gene3D" id="3.40.50.300">
    <property type="entry name" value="P-loop containing nucleotide triphosphate hydrolases"/>
    <property type="match status" value="2"/>
</dbReference>
<evidence type="ECO:0000313" key="3">
    <source>
        <dbReference type="EMBL" id="WKN12649.1"/>
    </source>
</evidence>
<feature type="region of interest" description="Disordered" evidence="1">
    <location>
        <begin position="1081"/>
        <end position="1112"/>
    </location>
</feature>
<feature type="domain" description="AAA+ ATPase" evidence="2">
    <location>
        <begin position="1116"/>
        <end position="1374"/>
    </location>
</feature>
<feature type="compositionally biased region" description="Basic residues" evidence="1">
    <location>
        <begin position="104"/>
        <end position="116"/>
    </location>
</feature>
<reference evidence="3" key="1">
    <citation type="journal article" date="2023" name="Eur J">
        <title>Lymphocyte pathway analysis using naturally lymphocyte-deficient fish.</title>
        <authorList>
            <person name="Zhang G."/>
            <person name="Swann J."/>
            <person name="Felder M."/>
            <person name="O'Meara C."/>
            <person name="Boehm T."/>
        </authorList>
    </citation>
    <scope>NUCLEOTIDE SEQUENCE</scope>
</reference>
<dbReference type="SMART" id="SM00382">
    <property type="entry name" value="AAA"/>
    <property type="match status" value="1"/>
</dbReference>
<feature type="compositionally biased region" description="Basic and acidic residues" evidence="1">
    <location>
        <begin position="117"/>
        <end position="128"/>
    </location>
</feature>
<organism evidence="3">
    <name type="scientific">Chaunax abei</name>
    <name type="common">Coffinfish</name>
    <dbReference type="NCBI Taxonomy" id="181417"/>
    <lineage>
        <taxon>Eukaryota</taxon>
        <taxon>Metazoa</taxon>
        <taxon>Chordata</taxon>
        <taxon>Craniata</taxon>
        <taxon>Vertebrata</taxon>
        <taxon>Euteleostomi</taxon>
        <taxon>Actinopterygii</taxon>
        <taxon>Neopterygii</taxon>
        <taxon>Teleostei</taxon>
        <taxon>Neoteleostei</taxon>
        <taxon>Acanthomorphata</taxon>
        <taxon>Eupercaria</taxon>
        <taxon>Lophiiformes</taxon>
        <taxon>Chaunacoidei</taxon>
        <taxon>Chaunacidae</taxon>
        <taxon>Chaunax</taxon>
    </lineage>
</organism>
<reference evidence="3" key="2">
    <citation type="submission" date="2023-07" db="EMBL/GenBank/DDBJ databases">
        <authorList>
            <person name="Zhang G."/>
            <person name="Swann J.B."/>
            <person name="Felder M."/>
            <person name="O'Meara C."/>
            <person name="Boehm T."/>
        </authorList>
    </citation>
    <scope>NUCLEOTIDE SEQUENCE</scope>
</reference>
<feature type="compositionally biased region" description="Basic and acidic residues" evidence="1">
    <location>
        <begin position="1001"/>
        <end position="1011"/>
    </location>
</feature>
<feature type="compositionally biased region" description="Basic residues" evidence="1">
    <location>
        <begin position="1217"/>
        <end position="1228"/>
    </location>
</feature>
<feature type="compositionally biased region" description="Basic residues" evidence="1">
    <location>
        <begin position="1560"/>
        <end position="1569"/>
    </location>
</feature>
<feature type="compositionally biased region" description="Low complexity" evidence="1">
    <location>
        <begin position="510"/>
        <end position="523"/>
    </location>
</feature>
<dbReference type="InterPro" id="IPR003959">
    <property type="entry name" value="ATPase_AAA_core"/>
</dbReference>
<dbReference type="PANTHER" id="PTHR23389:SF21">
    <property type="entry name" value="ATPASE FAMILY AAA DOMAIN-CONTAINING PROTEIN 5"/>
    <property type="match status" value="1"/>
</dbReference>
<sequence>MMAGVVAMASVIEDFDSQPCKKSRKDGGSPVVKTITNYFSPLPKPVEKQFSPPRSNNIMDYFIRKASSSKEKTSSPEQLKDKCQTFQLDDEKHTSPEAAVKQPSQKRRRKTSKAARKLAEAENVRPTDEASCFIVEEPSDNRDSTAEAVGNCDVLGSDTAALLVHLSAEACITEGTSDRDASKTVSEKDEHHEDGSKCGTNVKLKPEVNSIELSPILPSKNKPKQVKTVTRNSRTKKQQKAKHSEPDEEEIEMSLCDVSMEVNVDEASQLNSSTVTISFEEFVRSQSQDRDEENIEDDSKITSDAEEIDTEQLSTPKTEENIGSEKPPLRVSPRTVTIQAEVHVVSPKQEAKVVGKVASIFNRRKTGISPAQVESSHMEAGQQLPSTSLTVKRKSNVVLQEEDLELAVLESESMAKCSEAERKQFMAAFKQASLNGSKTKLSKSQGNQKQPGEKVLDDVDKDPEDGTLTPTPIEQIPDSLPDNKIATKKPTRKGIKKAKEEKEAFLTPPAAALVEETVATTVEVNDEREEPPITSTPSIPTLRRSKRGAAVRQAPEATSAAPIRKTRKPNESKDAAVTSTNDSPAETSTPKIRKSKHRVFVAEMVCPPDAKQSPIRIKFTRVHKNVPMTKAESGSVINTSLANKMTNDSKKRKQAKKLVEKARMIQQSKKAAVEEKGILRRSSRAEASTKKSYCEDEDSVICLEENQPAGPQTAPEKKSKTQKSLRSLNDVLGKAAPVGKETRPVSGSKVASLAQEKAARKVSEVISIIDDSSREGSENSQDDEQFRARREFLKSGLPESFRKQIAKTAATKEAYSLSSSSFQPAIHEKQTPEDCPLWSLLWPESSLLSHLKELWCQTSNPLPSVRGSFHVKTEPARKAFYERGSGWRPEISESVRQLLTEEVGTSNPQFPVQMFITRFLKRRADHQHQCTATEPEALTRLTSTTLSADPVVGKRKRMDDEGEIPVKVAKKQRANSSEEYISTAEPEPTKRVGRTRRGQRARSEEEGKDKAMPSVKAAPIPPEDDSVVVLLREDAGRNDEVREDMLWTDKYQPQHSDDIIGNTASVKRLHSWLKEWKLRADREESKKQRDKKREEDGNDSDWDSREEDSQDGEDMLCNTVLITGPTGVGKTAAVYACAQELGFKVFEVNASSQRSGRLILSQLKEATQSHQVDSQGVNTHKPSYFTSYGTSSSSAGSLRPGSSPRKVNSPRRVVSSPRKHPQSPRGAKRGGLAPTSLANFFKIGRPTNKETPNTKKNEQAADSKNVTKASECGTKNKHPAVKSPTATTPRAKSNEEQSKKTATSLILFEEVDVIFDDDSGFLAAIKTFMTTTKRPVILTTSDPAFSTMFDGNFEEIHFKAPSVSDAECFLRLLCLAEDMRIDQRDVSSLLRLNGCDMRQSLLQLQFWARSGGGRYTTEPLPHTAKNAALKPETEAVASMSVCDVTVPSTLPPCETRCTESMLGLLNLEPERDIVELLRNHSPMEEALCWELLTNSRQRGMNLLYSNLEMLLSLPLSQLTSSTCKLQQCVSVSQDQLSVNPKETAESADCSDDGSPVKLSNRMRKTKRRHCLPDQDGLHSDSDSEDGFLSLHKPQGIPQTKEEVKESLLSETVKRRPLTPEERIKSLPVSQCLESIAEFLDNMSYMDTSLLAHSEGGDGQRGMLPVVKDGMTDEMSVEIDRRSWARGEHTLEIQAAVEALSFHKCRVSVAEAWDKAQQLEVELGKETAAELTLPVAAHRDGYSLTHDGPCEPQLVERRREVMEHLMFRGVFGTLGNRPAAALDYMPALRTICRSEQLKEQGKVKRRFLHYLDAIHLGLEKSTLQHLAEDFP</sequence>
<feature type="compositionally biased region" description="Basic residues" evidence="1">
    <location>
        <begin position="991"/>
        <end position="1000"/>
    </location>
</feature>
<dbReference type="GO" id="GO:0003677">
    <property type="term" value="F:DNA binding"/>
    <property type="evidence" value="ECO:0007669"/>
    <property type="project" value="TreeGrafter"/>
</dbReference>
<feature type="region of interest" description="Disordered" evidence="1">
    <location>
        <begin position="436"/>
        <end position="595"/>
    </location>
</feature>
<dbReference type="Pfam" id="PF00004">
    <property type="entry name" value="AAA"/>
    <property type="match status" value="1"/>
</dbReference>
<evidence type="ECO:0000259" key="2">
    <source>
        <dbReference type="SMART" id="SM00382"/>
    </source>
</evidence>
<protein>
    <submittedName>
        <fullName evidence="3">Atad5a</fullName>
    </submittedName>
</protein>
<dbReference type="GO" id="GO:0005634">
    <property type="term" value="C:nucleus"/>
    <property type="evidence" value="ECO:0007669"/>
    <property type="project" value="TreeGrafter"/>
</dbReference>
<feature type="compositionally biased region" description="Acidic residues" evidence="1">
    <location>
        <begin position="1096"/>
        <end position="1112"/>
    </location>
</feature>
<accession>A0AA49JE94</accession>
<feature type="region of interest" description="Disordered" evidence="1">
    <location>
        <begin position="86"/>
        <end position="131"/>
    </location>
</feature>
<feature type="compositionally biased region" description="Basic and acidic residues" evidence="1">
    <location>
        <begin position="1570"/>
        <end position="1581"/>
    </location>
</feature>